<protein>
    <recommendedName>
        <fullName evidence="2">DUF7580 domain-containing protein</fullName>
    </recommendedName>
</protein>
<feature type="chain" id="PRO_5025384225" description="DUF7580 domain-containing protein" evidence="1">
    <location>
        <begin position="25"/>
        <end position="541"/>
    </location>
</feature>
<sequence>MPTGFEIAGVALAILPLVIEVAKSYTRGVNSIKNVIISERRDEKLQEFYEHFWWETYHLENTLRRIVIGLPLLCRECKEALSADRSLSMWEEDKEVKQALLLYFRDEEGVDAFILVLLKVLELVDRLTIRDKSTKLTAREKSSDGAYKRLKEFVDHRSKHNIKNTFIERFRFFKEEKNRNIALRNLKIWGKRLKALSESRTAKLEHLAVAKPSSLFSEIRQLFDAFVRVVGNHWTCNCPSRHNAMVCLRVWPSDIRESRPRNLEFHILLPRLENQQFCSQWLEATVLVESETAAHRMEKVTLSRLCDVFGEQVDSALRFLVCEKDRENTLWQMRSEPRRYSLLNDHPPTTLYDLLSSNPLTELNLKHKRLLAVTFAYAMLQCYPSSCFTDFLSEKSLYFYRLTATDLDFTAPFFSTEFHLTARIPVAANMSLQHRSLPILRLGIVLLQVHKGKLFESLLTASEVADTSPNRDLTAARRLVENLEEWCSDKYKNAIQACLELPWIPRGEAVDFANAEVCGGFIEKVIKPLESELEHMFTTKI</sequence>
<dbReference type="Pfam" id="PF24476">
    <property type="entry name" value="DUF7580"/>
    <property type="match status" value="1"/>
</dbReference>
<evidence type="ECO:0000259" key="2">
    <source>
        <dbReference type="Pfam" id="PF24476"/>
    </source>
</evidence>
<feature type="domain" description="DUF7580" evidence="2">
    <location>
        <begin position="217"/>
        <end position="502"/>
    </location>
</feature>
<evidence type="ECO:0000256" key="1">
    <source>
        <dbReference type="SAM" id="SignalP"/>
    </source>
</evidence>
<dbReference type="PANTHER" id="PTHR35186">
    <property type="entry name" value="ANK_REP_REGION DOMAIN-CONTAINING PROTEIN"/>
    <property type="match status" value="1"/>
</dbReference>
<feature type="signal peptide" evidence="1">
    <location>
        <begin position="1"/>
        <end position="24"/>
    </location>
</feature>
<keyword evidence="4" id="KW-1185">Reference proteome</keyword>
<dbReference type="InterPro" id="IPR056002">
    <property type="entry name" value="DUF7580"/>
</dbReference>
<reference evidence="3" key="1">
    <citation type="journal article" date="2020" name="Stud. Mycol.">
        <title>101 Dothideomycetes genomes: a test case for predicting lifestyles and emergence of pathogens.</title>
        <authorList>
            <person name="Haridas S."/>
            <person name="Albert R."/>
            <person name="Binder M."/>
            <person name="Bloem J."/>
            <person name="Labutti K."/>
            <person name="Salamov A."/>
            <person name="Andreopoulos B."/>
            <person name="Baker S."/>
            <person name="Barry K."/>
            <person name="Bills G."/>
            <person name="Bluhm B."/>
            <person name="Cannon C."/>
            <person name="Castanera R."/>
            <person name="Culley D."/>
            <person name="Daum C."/>
            <person name="Ezra D."/>
            <person name="Gonzalez J."/>
            <person name="Henrissat B."/>
            <person name="Kuo A."/>
            <person name="Liang C."/>
            <person name="Lipzen A."/>
            <person name="Lutzoni F."/>
            <person name="Magnuson J."/>
            <person name="Mondo S."/>
            <person name="Nolan M."/>
            <person name="Ohm R."/>
            <person name="Pangilinan J."/>
            <person name="Park H.-J."/>
            <person name="Ramirez L."/>
            <person name="Alfaro M."/>
            <person name="Sun H."/>
            <person name="Tritt A."/>
            <person name="Yoshinaga Y."/>
            <person name="Zwiers L.-H."/>
            <person name="Turgeon B."/>
            <person name="Goodwin S."/>
            <person name="Spatafora J."/>
            <person name="Crous P."/>
            <person name="Grigoriev I."/>
        </authorList>
    </citation>
    <scope>NUCLEOTIDE SEQUENCE</scope>
    <source>
        <strain evidence="3">CBS 207.26</strain>
    </source>
</reference>
<organism evidence="3 4">
    <name type="scientific">Zopfia rhizophila CBS 207.26</name>
    <dbReference type="NCBI Taxonomy" id="1314779"/>
    <lineage>
        <taxon>Eukaryota</taxon>
        <taxon>Fungi</taxon>
        <taxon>Dikarya</taxon>
        <taxon>Ascomycota</taxon>
        <taxon>Pezizomycotina</taxon>
        <taxon>Dothideomycetes</taxon>
        <taxon>Dothideomycetes incertae sedis</taxon>
        <taxon>Zopfiaceae</taxon>
        <taxon>Zopfia</taxon>
    </lineage>
</organism>
<evidence type="ECO:0000313" key="4">
    <source>
        <dbReference type="Proteomes" id="UP000800200"/>
    </source>
</evidence>
<dbReference type="AlphaFoldDB" id="A0A6A6D8R7"/>
<dbReference type="OrthoDB" id="3565018at2759"/>
<keyword evidence="1" id="KW-0732">Signal</keyword>
<evidence type="ECO:0000313" key="3">
    <source>
        <dbReference type="EMBL" id="KAF2175473.1"/>
    </source>
</evidence>
<proteinExistence type="predicted"/>
<dbReference type="PANTHER" id="PTHR35186:SF4">
    <property type="entry name" value="PRION-INHIBITION AND PROPAGATION HELO DOMAIN-CONTAINING PROTEIN"/>
    <property type="match status" value="1"/>
</dbReference>
<dbReference type="Proteomes" id="UP000800200">
    <property type="component" value="Unassembled WGS sequence"/>
</dbReference>
<name>A0A6A6D8R7_9PEZI</name>
<accession>A0A6A6D8R7</accession>
<gene>
    <name evidence="3" type="ORF">K469DRAFT_679973</name>
</gene>
<dbReference type="EMBL" id="ML994731">
    <property type="protein sequence ID" value="KAF2175473.1"/>
    <property type="molecule type" value="Genomic_DNA"/>
</dbReference>